<evidence type="ECO:0000256" key="5">
    <source>
        <dbReference type="ARBA" id="ARBA00023136"/>
    </source>
</evidence>
<dbReference type="EMBL" id="JBCDNA010000003">
    <property type="protein sequence ID" value="MEL4457351.1"/>
    <property type="molecule type" value="Genomic_DNA"/>
</dbReference>
<keyword evidence="4 6" id="KW-1133">Transmembrane helix</keyword>
<keyword evidence="5 6" id="KW-0472">Membrane</keyword>
<feature type="transmembrane region" description="Helical" evidence="6">
    <location>
        <begin position="119"/>
        <end position="139"/>
    </location>
</feature>
<proteinExistence type="predicted"/>
<evidence type="ECO:0000313" key="8">
    <source>
        <dbReference type="Proteomes" id="UP001474120"/>
    </source>
</evidence>
<evidence type="ECO:0000256" key="1">
    <source>
        <dbReference type="ARBA" id="ARBA00004651"/>
    </source>
</evidence>
<organism evidence="7 8">
    <name type="scientific">Lutimonas vermicola</name>
    <dbReference type="NCBI Taxonomy" id="414288"/>
    <lineage>
        <taxon>Bacteria</taxon>
        <taxon>Pseudomonadati</taxon>
        <taxon>Bacteroidota</taxon>
        <taxon>Flavobacteriia</taxon>
        <taxon>Flavobacteriales</taxon>
        <taxon>Flavobacteriaceae</taxon>
        <taxon>Lutimonas</taxon>
    </lineage>
</organism>
<evidence type="ECO:0000313" key="7">
    <source>
        <dbReference type="EMBL" id="MEL4457351.1"/>
    </source>
</evidence>
<evidence type="ECO:0000256" key="3">
    <source>
        <dbReference type="ARBA" id="ARBA00022692"/>
    </source>
</evidence>
<protein>
    <submittedName>
        <fullName evidence="7">LysE family transporter</fullName>
    </submittedName>
</protein>
<feature type="transmembrane region" description="Helical" evidence="6">
    <location>
        <begin position="6"/>
        <end position="27"/>
    </location>
</feature>
<evidence type="ECO:0000256" key="4">
    <source>
        <dbReference type="ARBA" id="ARBA00022989"/>
    </source>
</evidence>
<feature type="transmembrane region" description="Helical" evidence="6">
    <location>
        <begin position="151"/>
        <end position="170"/>
    </location>
</feature>
<dbReference type="PANTHER" id="PTHR30086">
    <property type="entry name" value="ARGININE EXPORTER PROTEIN ARGO"/>
    <property type="match status" value="1"/>
</dbReference>
<dbReference type="Proteomes" id="UP001474120">
    <property type="component" value="Unassembled WGS sequence"/>
</dbReference>
<dbReference type="RefSeq" id="WP_342161515.1">
    <property type="nucleotide sequence ID" value="NZ_JBCDNA010000003.1"/>
</dbReference>
<gene>
    <name evidence="7" type="ORF">AABB81_15700</name>
</gene>
<keyword evidence="2" id="KW-1003">Cell membrane</keyword>
<sequence length="225" mass="25340">MINEYINAVLLGFGLAFMVGPVFFTLIETSITKGFRAALTFDLGVVLADAMFITISYFGSVTILQKIQDDPRIFMIGGFVLVCYGLYTIFYQKTKKIVTDKDLVVVESNNYPGLFLKGFFLNTINFGMLAFWLAVVIAVSSNFQVDSGKVFNYFAVVIITFLLTDVVKILAAKQLKEKLTPVVLRKIRHVLGIFFIVFGIILATKRYIPQKTIDRIDNVIEKVRS</sequence>
<accession>A0ABU9L4J0</accession>
<dbReference type="InterPro" id="IPR001123">
    <property type="entry name" value="LeuE-type"/>
</dbReference>
<keyword evidence="8" id="KW-1185">Reference proteome</keyword>
<comment type="caution">
    <text evidence="7">The sequence shown here is derived from an EMBL/GenBank/DDBJ whole genome shotgun (WGS) entry which is preliminary data.</text>
</comment>
<name>A0ABU9L4J0_9FLAO</name>
<evidence type="ECO:0000256" key="6">
    <source>
        <dbReference type="SAM" id="Phobius"/>
    </source>
</evidence>
<keyword evidence="3 6" id="KW-0812">Transmembrane</keyword>
<dbReference type="PANTHER" id="PTHR30086:SF20">
    <property type="entry name" value="ARGININE EXPORTER PROTEIN ARGO-RELATED"/>
    <property type="match status" value="1"/>
</dbReference>
<comment type="subcellular location">
    <subcellularLocation>
        <location evidence="1">Cell membrane</location>
        <topology evidence="1">Multi-pass membrane protein</topology>
    </subcellularLocation>
</comment>
<feature type="transmembrane region" description="Helical" evidence="6">
    <location>
        <begin position="190"/>
        <end position="208"/>
    </location>
</feature>
<feature type="transmembrane region" description="Helical" evidence="6">
    <location>
        <begin position="39"/>
        <end position="60"/>
    </location>
</feature>
<dbReference type="Pfam" id="PF01810">
    <property type="entry name" value="LysE"/>
    <property type="match status" value="1"/>
</dbReference>
<feature type="transmembrane region" description="Helical" evidence="6">
    <location>
        <begin position="72"/>
        <end position="91"/>
    </location>
</feature>
<reference evidence="7 8" key="1">
    <citation type="submission" date="2024-04" db="EMBL/GenBank/DDBJ databases">
        <title>whole genome sequencing of Lutimonas vermicola strain IMCC1616.</title>
        <authorList>
            <person name="Bae S.S."/>
        </authorList>
    </citation>
    <scope>NUCLEOTIDE SEQUENCE [LARGE SCALE GENOMIC DNA]</scope>
    <source>
        <strain evidence="7 8">IMCC1616</strain>
    </source>
</reference>
<evidence type="ECO:0000256" key="2">
    <source>
        <dbReference type="ARBA" id="ARBA00022475"/>
    </source>
</evidence>